<gene>
    <name evidence="3" type="ORF">GA0070558_1643</name>
</gene>
<dbReference type="Pfam" id="PF01408">
    <property type="entry name" value="GFO_IDH_MocA"/>
    <property type="match status" value="1"/>
</dbReference>
<dbReference type="Gene3D" id="3.40.50.720">
    <property type="entry name" value="NAD(P)-binding Rossmann-like Domain"/>
    <property type="match status" value="1"/>
</dbReference>
<dbReference type="InterPro" id="IPR000683">
    <property type="entry name" value="Gfo/Idh/MocA-like_OxRdtase_N"/>
</dbReference>
<evidence type="ECO:0000313" key="3">
    <source>
        <dbReference type="EMBL" id="SCF22873.1"/>
    </source>
</evidence>
<dbReference type="EMBL" id="FMCW01000064">
    <property type="protein sequence ID" value="SCF22873.1"/>
    <property type="molecule type" value="Genomic_DNA"/>
</dbReference>
<evidence type="ECO:0000313" key="4">
    <source>
        <dbReference type="Proteomes" id="UP000199375"/>
    </source>
</evidence>
<dbReference type="InterPro" id="IPR036291">
    <property type="entry name" value="NAD(P)-bd_dom_sf"/>
</dbReference>
<protein>
    <submittedName>
        <fullName evidence="3">Predicted dehydrogenase</fullName>
    </submittedName>
</protein>
<organism evidence="3 4">
    <name type="scientific">Micromonospora haikouensis</name>
    <dbReference type="NCBI Taxonomy" id="686309"/>
    <lineage>
        <taxon>Bacteria</taxon>
        <taxon>Bacillati</taxon>
        <taxon>Actinomycetota</taxon>
        <taxon>Actinomycetes</taxon>
        <taxon>Micromonosporales</taxon>
        <taxon>Micromonosporaceae</taxon>
        <taxon>Micromonospora</taxon>
    </lineage>
</organism>
<dbReference type="GO" id="GO:0000166">
    <property type="term" value="F:nucleotide binding"/>
    <property type="evidence" value="ECO:0007669"/>
    <property type="project" value="InterPro"/>
</dbReference>
<dbReference type="Proteomes" id="UP000199375">
    <property type="component" value="Unassembled WGS sequence"/>
</dbReference>
<evidence type="ECO:0000259" key="2">
    <source>
        <dbReference type="Pfam" id="PF22725"/>
    </source>
</evidence>
<accession>A0A1C4YQ42</accession>
<dbReference type="SUPFAM" id="SSF51735">
    <property type="entry name" value="NAD(P)-binding Rossmann-fold domains"/>
    <property type="match status" value="1"/>
</dbReference>
<dbReference type="SUPFAM" id="SSF55347">
    <property type="entry name" value="Glyceraldehyde-3-phosphate dehydrogenase-like, C-terminal domain"/>
    <property type="match status" value="1"/>
</dbReference>
<feature type="domain" description="GFO/IDH/MocA-like oxidoreductase" evidence="2">
    <location>
        <begin position="125"/>
        <end position="246"/>
    </location>
</feature>
<dbReference type="PANTHER" id="PTHR43377">
    <property type="entry name" value="BILIVERDIN REDUCTASE A"/>
    <property type="match status" value="1"/>
</dbReference>
<dbReference type="InterPro" id="IPR051450">
    <property type="entry name" value="Gfo/Idh/MocA_Oxidoreductases"/>
</dbReference>
<reference evidence="3 4" key="1">
    <citation type="submission" date="2016-06" db="EMBL/GenBank/DDBJ databases">
        <authorList>
            <person name="Kjaerup R.B."/>
            <person name="Dalgaard T.S."/>
            <person name="Juul-Madsen H.R."/>
        </authorList>
    </citation>
    <scope>NUCLEOTIDE SEQUENCE [LARGE SCALE GENOMIC DNA]</scope>
    <source>
        <strain evidence="3 4">DSM 45626</strain>
    </source>
</reference>
<name>A0A1C4YQ42_9ACTN</name>
<dbReference type="PANTHER" id="PTHR43377:SF1">
    <property type="entry name" value="BILIVERDIN REDUCTASE A"/>
    <property type="match status" value="1"/>
</dbReference>
<feature type="domain" description="Gfo/Idh/MocA-like oxidoreductase N-terminal" evidence="1">
    <location>
        <begin position="6"/>
        <end position="116"/>
    </location>
</feature>
<dbReference type="InterPro" id="IPR055170">
    <property type="entry name" value="GFO_IDH_MocA-like_dom"/>
</dbReference>
<dbReference type="RefSeq" id="WP_091287114.1">
    <property type="nucleotide sequence ID" value="NZ_FMCW01000064.1"/>
</dbReference>
<sequence>MGSPEVALVGAGPIARIHLDAWQQVGARVRVYADDGRAADLAAAFGVRAAGSLAEALGGADLVDICTPTDTHPEIALAAIAAGLGVVCEKPLAATGAAAAAITAAAERAGVPVYPAHGTRFLAPYARLHDLVAAGELGTPAAGRFSVTGCHPTPWTGRASAESGGILTDQMLHGLDVAYWIFGEVVQVYACYQGQVAMPAPAGAAATGTAVLTHASGAVSHVTGGWAPPPVPIHRAFHVTGTAGSVSYDSAWTPELQVTSGAVEGVPRHFGESPFVAEIREFAAAFAGGPPPRVGARDGVAVVRLAEAAARSSWTGRPVDLTATEALR</sequence>
<evidence type="ECO:0000259" key="1">
    <source>
        <dbReference type="Pfam" id="PF01408"/>
    </source>
</evidence>
<dbReference type="AlphaFoldDB" id="A0A1C4YQ42"/>
<proteinExistence type="predicted"/>
<dbReference type="Pfam" id="PF22725">
    <property type="entry name" value="GFO_IDH_MocA_C3"/>
    <property type="match status" value="1"/>
</dbReference>
<dbReference type="Gene3D" id="3.30.360.10">
    <property type="entry name" value="Dihydrodipicolinate Reductase, domain 2"/>
    <property type="match status" value="1"/>
</dbReference>